<comment type="similarity">
    <text evidence="2 6">Belongs to the acyl-CoA dehydrogenase family.</text>
</comment>
<dbReference type="GO" id="GO:0005886">
    <property type="term" value="C:plasma membrane"/>
    <property type="evidence" value="ECO:0007669"/>
    <property type="project" value="TreeGrafter"/>
</dbReference>
<evidence type="ECO:0000256" key="2">
    <source>
        <dbReference type="ARBA" id="ARBA00009347"/>
    </source>
</evidence>
<dbReference type="InterPro" id="IPR006091">
    <property type="entry name" value="Acyl-CoA_Oxase/DH_mid-dom"/>
</dbReference>
<evidence type="ECO:0000256" key="1">
    <source>
        <dbReference type="ARBA" id="ARBA00001974"/>
    </source>
</evidence>
<dbReference type="Pfam" id="PF00441">
    <property type="entry name" value="Acyl-CoA_dh_1"/>
    <property type="match status" value="1"/>
</dbReference>
<dbReference type="KEGG" id="emv:HQR01_12445"/>
<evidence type="ECO:0000259" key="8">
    <source>
        <dbReference type="Pfam" id="PF02770"/>
    </source>
</evidence>
<keyword evidence="11" id="KW-1185">Reference proteome</keyword>
<dbReference type="Gene3D" id="2.40.110.10">
    <property type="entry name" value="Butyryl-CoA Dehydrogenase, subunit A, domain 2"/>
    <property type="match status" value="1"/>
</dbReference>
<proteinExistence type="inferred from homology"/>
<gene>
    <name evidence="10" type="ORF">HQR01_12445</name>
</gene>
<dbReference type="GO" id="GO:0050660">
    <property type="term" value="F:flavin adenine dinucleotide binding"/>
    <property type="evidence" value="ECO:0007669"/>
    <property type="project" value="InterPro"/>
</dbReference>
<dbReference type="InterPro" id="IPR037069">
    <property type="entry name" value="AcylCoA_DH/ox_N_sf"/>
</dbReference>
<dbReference type="Gene3D" id="1.10.540.10">
    <property type="entry name" value="Acyl-CoA dehydrogenase/oxidase, N-terminal domain"/>
    <property type="match status" value="1"/>
</dbReference>
<evidence type="ECO:0000259" key="7">
    <source>
        <dbReference type="Pfam" id="PF00441"/>
    </source>
</evidence>
<dbReference type="AlphaFoldDB" id="A0A7D3XC38"/>
<evidence type="ECO:0000313" key="10">
    <source>
        <dbReference type="EMBL" id="QKG72110.1"/>
    </source>
</evidence>
<dbReference type="InterPro" id="IPR009100">
    <property type="entry name" value="AcylCoA_DH/oxidase_NM_dom_sf"/>
</dbReference>
<feature type="domain" description="Acyl-CoA oxidase/dehydrogenase middle" evidence="8">
    <location>
        <begin position="127"/>
        <end position="222"/>
    </location>
</feature>
<dbReference type="InterPro" id="IPR009075">
    <property type="entry name" value="AcylCo_DH/oxidase_C"/>
</dbReference>
<comment type="cofactor">
    <cofactor evidence="1 6">
        <name>FAD</name>
        <dbReference type="ChEBI" id="CHEBI:57692"/>
    </cofactor>
</comment>
<dbReference type="InterPro" id="IPR046373">
    <property type="entry name" value="Acyl-CoA_Oxase/DH_mid-dom_sf"/>
</dbReference>
<dbReference type="Proteomes" id="UP000504693">
    <property type="component" value="Chromosome"/>
</dbReference>
<accession>A0A7D3XC38</accession>
<dbReference type="PANTHER" id="PTHR43292">
    <property type="entry name" value="ACYL-COA DEHYDROGENASE"/>
    <property type="match status" value="1"/>
</dbReference>
<dbReference type="SUPFAM" id="SSF56645">
    <property type="entry name" value="Acyl-CoA dehydrogenase NM domain-like"/>
    <property type="match status" value="1"/>
</dbReference>
<evidence type="ECO:0000256" key="5">
    <source>
        <dbReference type="ARBA" id="ARBA00023002"/>
    </source>
</evidence>
<name>A0A7D3XC38_9SPHN</name>
<dbReference type="Gene3D" id="1.20.140.10">
    <property type="entry name" value="Butyryl-CoA Dehydrogenase, subunit A, domain 3"/>
    <property type="match status" value="1"/>
</dbReference>
<organism evidence="10 11">
    <name type="scientific">Erythrobacter mangrovi</name>
    <dbReference type="NCBI Taxonomy" id="2739433"/>
    <lineage>
        <taxon>Bacteria</taxon>
        <taxon>Pseudomonadati</taxon>
        <taxon>Pseudomonadota</taxon>
        <taxon>Alphaproteobacteria</taxon>
        <taxon>Sphingomonadales</taxon>
        <taxon>Erythrobacteraceae</taxon>
        <taxon>Erythrobacter/Porphyrobacter group</taxon>
        <taxon>Erythrobacter</taxon>
    </lineage>
</organism>
<dbReference type="PANTHER" id="PTHR43292:SF3">
    <property type="entry name" value="ACYL-COA DEHYDROGENASE FADE29"/>
    <property type="match status" value="1"/>
</dbReference>
<dbReference type="GO" id="GO:0016627">
    <property type="term" value="F:oxidoreductase activity, acting on the CH-CH group of donors"/>
    <property type="evidence" value="ECO:0007669"/>
    <property type="project" value="InterPro"/>
</dbReference>
<evidence type="ECO:0000256" key="4">
    <source>
        <dbReference type="ARBA" id="ARBA00022827"/>
    </source>
</evidence>
<evidence type="ECO:0000259" key="9">
    <source>
        <dbReference type="Pfam" id="PF02771"/>
    </source>
</evidence>
<reference evidence="10 11" key="1">
    <citation type="submission" date="2020-05" db="EMBL/GenBank/DDBJ databases">
        <title>Erythrobacter mangrovi sp. nov., isolated from rhizosphere soil of mangrove plant (Kandelia candel).</title>
        <authorList>
            <person name="Ye Y.H."/>
        </authorList>
    </citation>
    <scope>NUCLEOTIDE SEQUENCE [LARGE SCALE GENOMIC DNA]</scope>
    <source>
        <strain evidence="10 11">EB310</strain>
    </source>
</reference>
<dbReference type="InterPro" id="IPR052161">
    <property type="entry name" value="Mycobact_Acyl-CoA_DH"/>
</dbReference>
<dbReference type="Pfam" id="PF02770">
    <property type="entry name" value="Acyl-CoA_dh_M"/>
    <property type="match status" value="1"/>
</dbReference>
<feature type="domain" description="Acyl-CoA dehydrogenase/oxidase C-terminal" evidence="7">
    <location>
        <begin position="234"/>
        <end position="397"/>
    </location>
</feature>
<dbReference type="SUPFAM" id="SSF47203">
    <property type="entry name" value="Acyl-CoA dehydrogenase C-terminal domain-like"/>
    <property type="match status" value="1"/>
</dbReference>
<dbReference type="RefSeq" id="WP_173215169.1">
    <property type="nucleotide sequence ID" value="NZ_CP053921.1"/>
</dbReference>
<keyword evidence="5 6" id="KW-0560">Oxidoreductase</keyword>
<protein>
    <submittedName>
        <fullName evidence="10">Acyl-CoA dehydrogenase family protein</fullName>
    </submittedName>
</protein>
<evidence type="ECO:0000313" key="11">
    <source>
        <dbReference type="Proteomes" id="UP000504693"/>
    </source>
</evidence>
<dbReference type="InterPro" id="IPR036250">
    <property type="entry name" value="AcylCo_DH-like_C"/>
</dbReference>
<sequence>MQIEFGPELEAFRAEVCAFLDTAPTPEIREAGRKLTSVFAPFDQVMAWHRILYEKGWAAPNWPVEHGGTGWSIEQRHIFAEEYRRRDLPPLLPQGLGMVGPLLIDIGTEEQKAKYLPGILKGEDFWAQGYSEPNSGSDLASLSCRADPDGDDYIINGSKIWTTYAHHANRMFMLVRTDNTGKKQQGITFLLLDRIDYPGMTIRPIIGLDGFPEQCEVFFDNVRVPQSGRVGAENDGWTVAKHLLKHERGGGAQSPTLHRGIERIREAAQTTPSGFGTMLAEDPVFLRDLGELEADIASFEHFEKLGVSGHPMANDPAWPSMNKTMNSELTQRISVLMTRVCGTEGLPLQHEALRVGANVEPLGSDLELVAMPYYLNSRATTIYAGSNEVQRDLIARTAGRGV</sequence>
<feature type="domain" description="Acyl-CoA dehydrogenase/oxidase N-terminal" evidence="9">
    <location>
        <begin position="7"/>
        <end position="123"/>
    </location>
</feature>
<keyword evidence="4 6" id="KW-0274">FAD</keyword>
<dbReference type="EMBL" id="CP053921">
    <property type="protein sequence ID" value="QKG72110.1"/>
    <property type="molecule type" value="Genomic_DNA"/>
</dbReference>
<evidence type="ECO:0000256" key="3">
    <source>
        <dbReference type="ARBA" id="ARBA00022630"/>
    </source>
</evidence>
<keyword evidence="3 6" id="KW-0285">Flavoprotein</keyword>
<dbReference type="Pfam" id="PF02771">
    <property type="entry name" value="Acyl-CoA_dh_N"/>
    <property type="match status" value="1"/>
</dbReference>
<evidence type="ECO:0000256" key="6">
    <source>
        <dbReference type="RuleBase" id="RU362125"/>
    </source>
</evidence>
<dbReference type="InterPro" id="IPR013786">
    <property type="entry name" value="AcylCoA_DH/ox_N"/>
</dbReference>